<dbReference type="EMBL" id="VSRR010043103">
    <property type="protein sequence ID" value="MPC76323.1"/>
    <property type="molecule type" value="Genomic_DNA"/>
</dbReference>
<feature type="compositionally biased region" description="Acidic residues" evidence="1">
    <location>
        <begin position="101"/>
        <end position="117"/>
    </location>
</feature>
<organism evidence="2 3">
    <name type="scientific">Portunus trituberculatus</name>
    <name type="common">Swimming crab</name>
    <name type="synonym">Neptunus trituberculatus</name>
    <dbReference type="NCBI Taxonomy" id="210409"/>
    <lineage>
        <taxon>Eukaryota</taxon>
        <taxon>Metazoa</taxon>
        <taxon>Ecdysozoa</taxon>
        <taxon>Arthropoda</taxon>
        <taxon>Crustacea</taxon>
        <taxon>Multicrustacea</taxon>
        <taxon>Malacostraca</taxon>
        <taxon>Eumalacostraca</taxon>
        <taxon>Eucarida</taxon>
        <taxon>Decapoda</taxon>
        <taxon>Pleocyemata</taxon>
        <taxon>Brachyura</taxon>
        <taxon>Eubrachyura</taxon>
        <taxon>Portunoidea</taxon>
        <taxon>Portunidae</taxon>
        <taxon>Portuninae</taxon>
        <taxon>Portunus</taxon>
    </lineage>
</organism>
<sequence>MVYQYPVRVQGVDHCEESKLKVDSLYQPGEEVWVRLPNARCDEQHTRGRVNKILSHQAVEVDGIPRHVRDLYHCTPQTPQEDDVTTDSKDKELLIQLPGQIDEEEENEDAAAGDEVD</sequence>
<proteinExistence type="predicted"/>
<protein>
    <submittedName>
        <fullName evidence="2">Uncharacterized protein</fullName>
    </submittedName>
</protein>
<evidence type="ECO:0000313" key="2">
    <source>
        <dbReference type="EMBL" id="MPC76323.1"/>
    </source>
</evidence>
<dbReference type="OrthoDB" id="6286094at2759"/>
<gene>
    <name evidence="2" type="ORF">E2C01_070733</name>
</gene>
<dbReference type="AlphaFoldDB" id="A0A5B7I248"/>
<evidence type="ECO:0000256" key="1">
    <source>
        <dbReference type="SAM" id="MobiDB-lite"/>
    </source>
</evidence>
<accession>A0A5B7I248</accession>
<reference evidence="2 3" key="1">
    <citation type="submission" date="2019-05" db="EMBL/GenBank/DDBJ databases">
        <title>Another draft genome of Portunus trituberculatus and its Hox gene families provides insights of decapod evolution.</title>
        <authorList>
            <person name="Jeong J.-H."/>
            <person name="Song I."/>
            <person name="Kim S."/>
            <person name="Choi T."/>
            <person name="Kim D."/>
            <person name="Ryu S."/>
            <person name="Kim W."/>
        </authorList>
    </citation>
    <scope>NUCLEOTIDE SEQUENCE [LARGE SCALE GENOMIC DNA]</scope>
    <source>
        <tissue evidence="2">Muscle</tissue>
    </source>
</reference>
<evidence type="ECO:0000313" key="3">
    <source>
        <dbReference type="Proteomes" id="UP000324222"/>
    </source>
</evidence>
<comment type="caution">
    <text evidence="2">The sequence shown here is derived from an EMBL/GenBank/DDBJ whole genome shotgun (WGS) entry which is preliminary data.</text>
</comment>
<feature type="region of interest" description="Disordered" evidence="1">
    <location>
        <begin position="96"/>
        <end position="117"/>
    </location>
</feature>
<dbReference type="Proteomes" id="UP000324222">
    <property type="component" value="Unassembled WGS sequence"/>
</dbReference>
<name>A0A5B7I248_PORTR</name>
<keyword evidence="3" id="KW-1185">Reference proteome</keyword>